<dbReference type="OrthoDB" id="4160921at2759"/>
<feature type="compositionally biased region" description="Basic residues" evidence="1">
    <location>
        <begin position="337"/>
        <end position="348"/>
    </location>
</feature>
<evidence type="ECO:0000313" key="2">
    <source>
        <dbReference type="EMBL" id="EXJ92894.1"/>
    </source>
</evidence>
<feature type="region of interest" description="Disordered" evidence="1">
    <location>
        <begin position="262"/>
        <end position="388"/>
    </location>
</feature>
<accession>W9ZEI3</accession>
<evidence type="ECO:0000256" key="1">
    <source>
        <dbReference type="SAM" id="MobiDB-lite"/>
    </source>
</evidence>
<dbReference type="RefSeq" id="XP_007729784.1">
    <property type="nucleotide sequence ID" value="XM_007731594.1"/>
</dbReference>
<proteinExistence type="predicted"/>
<organism evidence="2 3">
    <name type="scientific">Capronia epimyces CBS 606.96</name>
    <dbReference type="NCBI Taxonomy" id="1182542"/>
    <lineage>
        <taxon>Eukaryota</taxon>
        <taxon>Fungi</taxon>
        <taxon>Dikarya</taxon>
        <taxon>Ascomycota</taxon>
        <taxon>Pezizomycotina</taxon>
        <taxon>Eurotiomycetes</taxon>
        <taxon>Chaetothyriomycetidae</taxon>
        <taxon>Chaetothyriales</taxon>
        <taxon>Herpotrichiellaceae</taxon>
        <taxon>Capronia</taxon>
    </lineage>
</organism>
<feature type="compositionally biased region" description="Basic and acidic residues" evidence="1">
    <location>
        <begin position="318"/>
        <end position="329"/>
    </location>
</feature>
<dbReference type="EMBL" id="AMGY01000001">
    <property type="protein sequence ID" value="EXJ92894.1"/>
    <property type="molecule type" value="Genomic_DNA"/>
</dbReference>
<name>W9ZEI3_9EURO</name>
<evidence type="ECO:0000313" key="3">
    <source>
        <dbReference type="Proteomes" id="UP000019478"/>
    </source>
</evidence>
<feature type="compositionally biased region" description="Low complexity" evidence="1">
    <location>
        <begin position="364"/>
        <end position="379"/>
    </location>
</feature>
<protein>
    <submittedName>
        <fullName evidence="2">Uncharacterized protein</fullName>
    </submittedName>
</protein>
<feature type="compositionally biased region" description="Acidic residues" evidence="1">
    <location>
        <begin position="308"/>
        <end position="317"/>
    </location>
</feature>
<dbReference type="Proteomes" id="UP000019478">
    <property type="component" value="Unassembled WGS sequence"/>
</dbReference>
<comment type="caution">
    <text evidence="2">The sequence shown here is derived from an EMBL/GenBank/DDBJ whole genome shotgun (WGS) entry which is preliminary data.</text>
</comment>
<sequence>MEIFRPPLEAPTAYLDGSSPRPIKALPLEFGFFLGTLWGRKNKPEYEAARRDKYDRDWMHNFEPTPLVVLLHPIDKSYWVLFNYLPGKKRSGPWTKNLSDTHHNTHSDNCDLCEMCCERCYEPTDLWTHETWRGYRYEEQVRELWRVEPIERLEDSDFWERAGITPFSVLRIPPLGDDDDSSEDDSCPKWIFDEELVETEPEKEEEQSSRDHGPFIEVVQSNCEEATAYKMFSEATNVRPNPFKAKHAEWKEYWDKYVSVPAPGASPSSAANQEGQDQGPGPSEQPVVEEWRCASCPKCRLRNQPTGNEEDNEDEETERWPEPEREMMHMPRVRLNPGKRRRRPRVKPGRGGTSAKVEVEAEPEPASASSPEPQRPSSTGGSGQQEGT</sequence>
<feature type="compositionally biased region" description="Low complexity" evidence="1">
    <location>
        <begin position="262"/>
        <end position="271"/>
    </location>
</feature>
<dbReference type="AlphaFoldDB" id="W9ZEI3"/>
<gene>
    <name evidence="2" type="ORF">A1O3_01448</name>
</gene>
<dbReference type="HOGENOM" id="CLU_711718_0_0_1"/>
<dbReference type="GeneID" id="19165584"/>
<keyword evidence="3" id="KW-1185">Reference proteome</keyword>
<reference evidence="2 3" key="1">
    <citation type="submission" date="2013-03" db="EMBL/GenBank/DDBJ databases">
        <title>The Genome Sequence of Capronia epimyces CBS 606.96.</title>
        <authorList>
            <consortium name="The Broad Institute Genomics Platform"/>
            <person name="Cuomo C."/>
            <person name="de Hoog S."/>
            <person name="Gorbushina A."/>
            <person name="Walker B."/>
            <person name="Young S.K."/>
            <person name="Zeng Q."/>
            <person name="Gargeya S."/>
            <person name="Fitzgerald M."/>
            <person name="Haas B."/>
            <person name="Abouelleil A."/>
            <person name="Allen A.W."/>
            <person name="Alvarado L."/>
            <person name="Arachchi H.M."/>
            <person name="Berlin A.M."/>
            <person name="Chapman S.B."/>
            <person name="Gainer-Dewar J."/>
            <person name="Goldberg J."/>
            <person name="Griggs A."/>
            <person name="Gujja S."/>
            <person name="Hansen M."/>
            <person name="Howarth C."/>
            <person name="Imamovic A."/>
            <person name="Ireland A."/>
            <person name="Larimer J."/>
            <person name="McCowan C."/>
            <person name="Murphy C."/>
            <person name="Pearson M."/>
            <person name="Poon T.W."/>
            <person name="Priest M."/>
            <person name="Roberts A."/>
            <person name="Saif S."/>
            <person name="Shea T."/>
            <person name="Sisk P."/>
            <person name="Sykes S."/>
            <person name="Wortman J."/>
            <person name="Nusbaum C."/>
            <person name="Birren B."/>
        </authorList>
    </citation>
    <scope>NUCLEOTIDE SEQUENCE [LARGE SCALE GENOMIC DNA]</scope>
    <source>
        <strain evidence="2 3">CBS 606.96</strain>
    </source>
</reference>